<dbReference type="PANTHER" id="PTHR45695">
    <property type="entry name" value="LEUCOKININ RECEPTOR-RELATED"/>
    <property type="match status" value="1"/>
</dbReference>
<evidence type="ECO:0000256" key="5">
    <source>
        <dbReference type="ARBA" id="ARBA00023136"/>
    </source>
</evidence>
<dbReference type="STRING" id="50429.A0A2B4SLU5"/>
<dbReference type="GO" id="GO:0004930">
    <property type="term" value="F:G protein-coupled receptor activity"/>
    <property type="evidence" value="ECO:0007669"/>
    <property type="project" value="UniProtKB-KW"/>
</dbReference>
<dbReference type="Proteomes" id="UP000225706">
    <property type="component" value="Unassembled WGS sequence"/>
</dbReference>
<dbReference type="Gene3D" id="1.20.1070.10">
    <property type="entry name" value="Rhodopsin 7-helix transmembrane proteins"/>
    <property type="match status" value="1"/>
</dbReference>
<evidence type="ECO:0000313" key="11">
    <source>
        <dbReference type="Proteomes" id="UP000225706"/>
    </source>
</evidence>
<evidence type="ECO:0000256" key="3">
    <source>
        <dbReference type="ARBA" id="ARBA00022989"/>
    </source>
</evidence>
<dbReference type="EMBL" id="LSMT01000044">
    <property type="protein sequence ID" value="PFX30871.1"/>
    <property type="molecule type" value="Genomic_DNA"/>
</dbReference>
<sequence>MQYNPGIDFCTEYWPAMWMARVYSTSWLILFGALPIALMTGLYTRVVKRLWFKKAQGSRVTQAAVLKSRKRVTKMVITVSLVYSITWFPVLIIYMLNYFHDSQKYGNIVYIVGIVIVTLNSCVNPFVYVFVNERFRNHLKRLFRLPCHANQTNLERGDPTNDGVDSSSQYQRPAIYVAAQELARYPFRESPCNKNSQTSTINMAMLQRGHQVMLTVARQYAVRHFRSAPLLSNAGRTQNEFTGLENCFIWDDKHGFGFNKDGEVVIVTPNTLTANPVFNSENFNLTSPELDEKTAEENQIKQLILDVKDASGPFNASEHH</sequence>
<keyword evidence="3 8" id="KW-1133">Transmembrane helix</keyword>
<protein>
    <submittedName>
        <fullName evidence="10">Allatostatin-A receptor</fullName>
    </submittedName>
</protein>
<dbReference type="InterPro" id="IPR017452">
    <property type="entry name" value="GPCR_Rhodpsn_7TM"/>
</dbReference>
<feature type="transmembrane region" description="Helical" evidence="8">
    <location>
        <begin position="76"/>
        <end position="96"/>
    </location>
</feature>
<proteinExistence type="predicted"/>
<evidence type="ECO:0000313" key="10">
    <source>
        <dbReference type="EMBL" id="PFX30871.1"/>
    </source>
</evidence>
<keyword evidence="2 8" id="KW-0812">Transmembrane</keyword>
<gene>
    <name evidence="10" type="primary">AR</name>
    <name evidence="10" type="ORF">AWC38_SpisGene4356</name>
</gene>
<keyword evidence="5 8" id="KW-0472">Membrane</keyword>
<feature type="transmembrane region" description="Helical" evidence="8">
    <location>
        <begin position="22"/>
        <end position="44"/>
    </location>
</feature>
<dbReference type="PROSITE" id="PS50262">
    <property type="entry name" value="G_PROTEIN_RECEP_F1_2"/>
    <property type="match status" value="1"/>
</dbReference>
<dbReference type="SUPFAM" id="SSF81321">
    <property type="entry name" value="Family A G protein-coupled receptor-like"/>
    <property type="match status" value="1"/>
</dbReference>
<dbReference type="GO" id="GO:0005886">
    <property type="term" value="C:plasma membrane"/>
    <property type="evidence" value="ECO:0007669"/>
    <property type="project" value="TreeGrafter"/>
</dbReference>
<evidence type="ECO:0000256" key="2">
    <source>
        <dbReference type="ARBA" id="ARBA00022692"/>
    </source>
</evidence>
<keyword evidence="11" id="KW-1185">Reference proteome</keyword>
<evidence type="ECO:0000256" key="4">
    <source>
        <dbReference type="ARBA" id="ARBA00023040"/>
    </source>
</evidence>
<name>A0A2B4SLU5_STYPI</name>
<evidence type="ECO:0000256" key="6">
    <source>
        <dbReference type="ARBA" id="ARBA00023170"/>
    </source>
</evidence>
<feature type="transmembrane region" description="Helical" evidence="8">
    <location>
        <begin position="108"/>
        <end position="131"/>
    </location>
</feature>
<keyword evidence="7" id="KW-0807">Transducer</keyword>
<dbReference type="InterPro" id="IPR000276">
    <property type="entry name" value="GPCR_Rhodpsn"/>
</dbReference>
<keyword evidence="4" id="KW-0297">G-protein coupled receptor</keyword>
<dbReference type="PRINTS" id="PR00237">
    <property type="entry name" value="GPCRRHODOPSN"/>
</dbReference>
<feature type="domain" description="G-protein coupled receptors family 1 profile" evidence="9">
    <location>
        <begin position="1"/>
        <end position="128"/>
    </location>
</feature>
<dbReference type="Pfam" id="PF00001">
    <property type="entry name" value="7tm_1"/>
    <property type="match status" value="1"/>
</dbReference>
<organism evidence="10 11">
    <name type="scientific">Stylophora pistillata</name>
    <name type="common">Smooth cauliflower coral</name>
    <dbReference type="NCBI Taxonomy" id="50429"/>
    <lineage>
        <taxon>Eukaryota</taxon>
        <taxon>Metazoa</taxon>
        <taxon>Cnidaria</taxon>
        <taxon>Anthozoa</taxon>
        <taxon>Hexacorallia</taxon>
        <taxon>Scleractinia</taxon>
        <taxon>Astrocoeniina</taxon>
        <taxon>Pocilloporidae</taxon>
        <taxon>Stylophora</taxon>
    </lineage>
</organism>
<accession>A0A2B4SLU5</accession>
<evidence type="ECO:0000259" key="9">
    <source>
        <dbReference type="PROSITE" id="PS50262"/>
    </source>
</evidence>
<comment type="subcellular location">
    <subcellularLocation>
        <location evidence="1">Membrane</location>
        <topology evidence="1">Multi-pass membrane protein</topology>
    </subcellularLocation>
</comment>
<dbReference type="PANTHER" id="PTHR45695:SF37">
    <property type="entry name" value="FREE FATTY ACID RECEPTOR 4-LIKE"/>
    <property type="match status" value="1"/>
</dbReference>
<evidence type="ECO:0000256" key="7">
    <source>
        <dbReference type="ARBA" id="ARBA00023224"/>
    </source>
</evidence>
<evidence type="ECO:0000256" key="1">
    <source>
        <dbReference type="ARBA" id="ARBA00004141"/>
    </source>
</evidence>
<dbReference type="AlphaFoldDB" id="A0A2B4SLU5"/>
<keyword evidence="6 10" id="KW-0675">Receptor</keyword>
<reference evidence="11" key="1">
    <citation type="journal article" date="2017" name="bioRxiv">
        <title>Comparative analysis of the genomes of Stylophora pistillata and Acropora digitifera provides evidence for extensive differences between species of corals.</title>
        <authorList>
            <person name="Voolstra C.R."/>
            <person name="Li Y."/>
            <person name="Liew Y.J."/>
            <person name="Baumgarten S."/>
            <person name="Zoccola D."/>
            <person name="Flot J.-F."/>
            <person name="Tambutte S."/>
            <person name="Allemand D."/>
            <person name="Aranda M."/>
        </authorList>
    </citation>
    <scope>NUCLEOTIDE SEQUENCE [LARGE SCALE GENOMIC DNA]</scope>
</reference>
<comment type="caution">
    <text evidence="10">The sequence shown here is derived from an EMBL/GenBank/DDBJ whole genome shotgun (WGS) entry which is preliminary data.</text>
</comment>
<evidence type="ECO:0000256" key="8">
    <source>
        <dbReference type="SAM" id="Phobius"/>
    </source>
</evidence>
<dbReference type="OrthoDB" id="5951778at2759"/>